<dbReference type="Proteomes" id="UP000231823">
    <property type="component" value="Chromosome"/>
</dbReference>
<feature type="transmembrane region" description="Helical" evidence="1">
    <location>
        <begin position="107"/>
        <end position="126"/>
    </location>
</feature>
<feature type="transmembrane region" description="Helical" evidence="1">
    <location>
        <begin position="303"/>
        <end position="324"/>
    </location>
</feature>
<protein>
    <submittedName>
        <fullName evidence="2">Uncharacterized protein</fullName>
    </submittedName>
</protein>
<feature type="transmembrane region" description="Helical" evidence="1">
    <location>
        <begin position="240"/>
        <end position="260"/>
    </location>
</feature>
<reference evidence="2 3" key="1">
    <citation type="submission" date="2017-12" db="EMBL/GenBank/DDBJ databases">
        <title>Complete genome sequence of Spiroplasma floricola 23-6 (ATCC 29989).</title>
        <authorList>
            <person name="Tsai Y.-M."/>
            <person name="Wu P.-S."/>
            <person name="Lo W.-S."/>
            <person name="Kuo C.-H."/>
        </authorList>
    </citation>
    <scope>NUCLEOTIDE SEQUENCE [LARGE SCALE GENOMIC DNA]</scope>
    <source>
        <strain evidence="2 3">23-6</strain>
    </source>
</reference>
<evidence type="ECO:0000256" key="1">
    <source>
        <dbReference type="SAM" id="Phobius"/>
    </source>
</evidence>
<keyword evidence="3" id="KW-1185">Reference proteome</keyword>
<dbReference type="EMBL" id="CP025057">
    <property type="protein sequence ID" value="AUB32138.1"/>
    <property type="molecule type" value="Genomic_DNA"/>
</dbReference>
<feature type="transmembrane region" description="Helical" evidence="1">
    <location>
        <begin position="336"/>
        <end position="356"/>
    </location>
</feature>
<feature type="transmembrane region" description="Helical" evidence="1">
    <location>
        <begin position="20"/>
        <end position="40"/>
    </location>
</feature>
<sequence length="435" mass="50830">MEKLQDNFAVDNYKNKNSLLIKFSVLFVFLFIPTITYLVILNINPSLKYYFANLNVVENNFGKNVIAHKWEIEIFAWLSLSFLIIGLIMTFFLILFLKSKVNSLYKLIYIIFIASFSVIAIVFIAISEYSYSKFYNLFEFLSQDENADLFKNEDIKNMQDVFMDMYKGENGNSYKYKWSTDTLTWWLAIFKIIAVILCFNVWLKHNKTKIFTIENTYGNINRSITKDFLNKFSLNTRKNIQFWLIIATTLVFITPLIYIINMSLLSSKMNSMLNWTFIIPDLYKSVSTDSVINIEGSYFSIKFLPIIVSGFLISNILISSIAYIQNWKSSKKTFAVEFAILLVEILSILIIIAYSTHEVQRLTNLWNKELIQINPNAYESKYLESVYGSWYSPQSIYPSPWMSGLKYISQTVISLSFLATIYIILGVRFKKIKEK</sequence>
<feature type="transmembrane region" description="Helical" evidence="1">
    <location>
        <begin position="74"/>
        <end position="95"/>
    </location>
</feature>
<proteinExistence type="predicted"/>
<keyword evidence="1" id="KW-0472">Membrane</keyword>
<evidence type="ECO:0000313" key="2">
    <source>
        <dbReference type="EMBL" id="AUB32138.1"/>
    </source>
</evidence>
<keyword evidence="1" id="KW-0812">Transmembrane</keyword>
<dbReference type="OrthoDB" id="388461at2"/>
<name>A0A2K8SFV4_9MOLU</name>
<feature type="transmembrane region" description="Helical" evidence="1">
    <location>
        <begin position="407"/>
        <end position="427"/>
    </location>
</feature>
<evidence type="ECO:0000313" key="3">
    <source>
        <dbReference type="Proteomes" id="UP000231823"/>
    </source>
</evidence>
<dbReference type="KEGG" id="sfz:SFLOR_v1c10920"/>
<keyword evidence="1" id="KW-1133">Transmembrane helix</keyword>
<dbReference type="RefSeq" id="WP_100917084.1">
    <property type="nucleotide sequence ID" value="NZ_CP025057.1"/>
</dbReference>
<organism evidence="2 3">
    <name type="scientific">Spiroplasma floricola 23-6</name>
    <dbReference type="NCBI Taxonomy" id="1336749"/>
    <lineage>
        <taxon>Bacteria</taxon>
        <taxon>Bacillati</taxon>
        <taxon>Mycoplasmatota</taxon>
        <taxon>Mollicutes</taxon>
        <taxon>Entomoplasmatales</taxon>
        <taxon>Spiroplasmataceae</taxon>
        <taxon>Spiroplasma</taxon>
    </lineage>
</organism>
<feature type="transmembrane region" description="Helical" evidence="1">
    <location>
        <begin position="183"/>
        <end position="203"/>
    </location>
</feature>
<gene>
    <name evidence="2" type="ORF">SFLOR_v1c10920</name>
</gene>
<dbReference type="AlphaFoldDB" id="A0A2K8SFV4"/>
<accession>A0A2K8SFV4</accession>